<evidence type="ECO:0000313" key="2">
    <source>
        <dbReference type="Proteomes" id="UP000886520"/>
    </source>
</evidence>
<accession>A0A9D4UZ94</accession>
<proteinExistence type="predicted"/>
<dbReference type="AlphaFoldDB" id="A0A9D4UZ94"/>
<name>A0A9D4UZ94_ADICA</name>
<comment type="caution">
    <text evidence="1">The sequence shown here is derived from an EMBL/GenBank/DDBJ whole genome shotgun (WGS) entry which is preliminary data.</text>
</comment>
<dbReference type="Proteomes" id="UP000886520">
    <property type="component" value="Chromosome 8"/>
</dbReference>
<evidence type="ECO:0000313" key="1">
    <source>
        <dbReference type="EMBL" id="KAI5076137.1"/>
    </source>
</evidence>
<sequence>MLCGCGGTCLELVCGTNPALVACIASKRACAAIDIDEPLILGYVLPSLRPKKWSWEEVSSSLDIDDEGDMPLLVNPYED</sequence>
<protein>
    <submittedName>
        <fullName evidence="1">Uncharacterized protein</fullName>
    </submittedName>
</protein>
<organism evidence="1 2">
    <name type="scientific">Adiantum capillus-veneris</name>
    <name type="common">Maidenhair fern</name>
    <dbReference type="NCBI Taxonomy" id="13818"/>
    <lineage>
        <taxon>Eukaryota</taxon>
        <taxon>Viridiplantae</taxon>
        <taxon>Streptophyta</taxon>
        <taxon>Embryophyta</taxon>
        <taxon>Tracheophyta</taxon>
        <taxon>Polypodiopsida</taxon>
        <taxon>Polypodiidae</taxon>
        <taxon>Polypodiales</taxon>
        <taxon>Pteridineae</taxon>
        <taxon>Pteridaceae</taxon>
        <taxon>Vittarioideae</taxon>
        <taxon>Adiantum</taxon>
    </lineage>
</organism>
<keyword evidence="2" id="KW-1185">Reference proteome</keyword>
<reference evidence="1" key="1">
    <citation type="submission" date="2021-01" db="EMBL/GenBank/DDBJ databases">
        <title>Adiantum capillus-veneris genome.</title>
        <authorList>
            <person name="Fang Y."/>
            <person name="Liao Q."/>
        </authorList>
    </citation>
    <scope>NUCLEOTIDE SEQUENCE</scope>
    <source>
        <strain evidence="1">H3</strain>
        <tissue evidence="1">Leaf</tissue>
    </source>
</reference>
<dbReference type="EMBL" id="JABFUD020000008">
    <property type="protein sequence ID" value="KAI5076137.1"/>
    <property type="molecule type" value="Genomic_DNA"/>
</dbReference>
<gene>
    <name evidence="1" type="ORF">GOP47_0008202</name>
</gene>